<dbReference type="AlphaFoldDB" id="A0A426X9J3"/>
<keyword evidence="1" id="KW-0472">Membrane</keyword>
<evidence type="ECO:0000256" key="1">
    <source>
        <dbReference type="SAM" id="Phobius"/>
    </source>
</evidence>
<proteinExistence type="predicted"/>
<evidence type="ECO:0000313" key="3">
    <source>
        <dbReference type="Proteomes" id="UP000287651"/>
    </source>
</evidence>
<sequence>MSLLPSSFIIANHPCCRPSLPIDWPPPATLHRCPLFPATIYLYPPTAFLLCLPATITGLCRSSRPKRRGTYCLLRSAVAVLTTATQCCLLLPSTVAVLITATRCCLLLTTGQSSSSSLYHNRIYRSHLHPVTAA</sequence>
<dbReference type="Proteomes" id="UP000287651">
    <property type="component" value="Unassembled WGS sequence"/>
</dbReference>
<gene>
    <name evidence="2" type="ORF">B296_00045891</name>
</gene>
<name>A0A426X9J3_ENSVE</name>
<dbReference type="EMBL" id="AMZH03023999">
    <property type="protein sequence ID" value="RRT36147.1"/>
    <property type="molecule type" value="Genomic_DNA"/>
</dbReference>
<keyword evidence="1" id="KW-1133">Transmembrane helix</keyword>
<reference evidence="2 3" key="1">
    <citation type="journal article" date="2014" name="Agronomy (Basel)">
        <title>A Draft Genome Sequence for Ensete ventricosum, the Drought-Tolerant Tree Against Hunger.</title>
        <authorList>
            <person name="Harrison J."/>
            <person name="Moore K.A."/>
            <person name="Paszkiewicz K."/>
            <person name="Jones T."/>
            <person name="Grant M."/>
            <person name="Ambacheew D."/>
            <person name="Muzemil S."/>
            <person name="Studholme D.J."/>
        </authorList>
    </citation>
    <scope>NUCLEOTIDE SEQUENCE [LARGE SCALE GENOMIC DNA]</scope>
</reference>
<evidence type="ECO:0000313" key="2">
    <source>
        <dbReference type="EMBL" id="RRT36147.1"/>
    </source>
</evidence>
<accession>A0A426X9J3</accession>
<comment type="caution">
    <text evidence="2">The sequence shown here is derived from an EMBL/GenBank/DDBJ whole genome shotgun (WGS) entry which is preliminary data.</text>
</comment>
<feature type="transmembrane region" description="Helical" evidence="1">
    <location>
        <begin position="40"/>
        <end position="60"/>
    </location>
</feature>
<organism evidence="2 3">
    <name type="scientific">Ensete ventricosum</name>
    <name type="common">Abyssinian banana</name>
    <name type="synonym">Musa ensete</name>
    <dbReference type="NCBI Taxonomy" id="4639"/>
    <lineage>
        <taxon>Eukaryota</taxon>
        <taxon>Viridiplantae</taxon>
        <taxon>Streptophyta</taxon>
        <taxon>Embryophyta</taxon>
        <taxon>Tracheophyta</taxon>
        <taxon>Spermatophyta</taxon>
        <taxon>Magnoliopsida</taxon>
        <taxon>Liliopsida</taxon>
        <taxon>Zingiberales</taxon>
        <taxon>Musaceae</taxon>
        <taxon>Ensete</taxon>
    </lineage>
</organism>
<protein>
    <submittedName>
        <fullName evidence="2">Uncharacterized protein</fullName>
    </submittedName>
</protein>
<feature type="transmembrane region" description="Helical" evidence="1">
    <location>
        <begin position="72"/>
        <end position="99"/>
    </location>
</feature>
<keyword evidence="1" id="KW-0812">Transmembrane</keyword>